<dbReference type="Pfam" id="PF13780">
    <property type="entry name" value="DUF4176"/>
    <property type="match status" value="1"/>
</dbReference>
<dbReference type="EMBL" id="MTJL01000006">
    <property type="protein sequence ID" value="OMI08534.1"/>
    <property type="molecule type" value="Genomic_DNA"/>
</dbReference>
<accession>A0A1R1QV77</accession>
<protein>
    <submittedName>
        <fullName evidence="1">Cytoplasmic protein</fullName>
    </submittedName>
</protein>
<sequence length="90" mass="10392">MTQNKLLPIGSIVLLEGGTKRLMIYGRKQIMVSNNPKMFDYIGVFYPEGYIDPEHAFAFNHSDIEKVIFEGYQDEEEIEFQQVLAEAVMD</sequence>
<dbReference type="RefSeq" id="WP_076758295.1">
    <property type="nucleotide sequence ID" value="NZ_JARMMH010000014.1"/>
</dbReference>
<dbReference type="Proteomes" id="UP000187367">
    <property type="component" value="Unassembled WGS sequence"/>
</dbReference>
<dbReference type="InterPro" id="IPR025233">
    <property type="entry name" value="DUF4176"/>
</dbReference>
<name>A0A1R1QV77_9BACI</name>
<dbReference type="OrthoDB" id="5124454at2"/>
<gene>
    <name evidence="1" type="ORF">BW143_04185</name>
</gene>
<evidence type="ECO:0000313" key="2">
    <source>
        <dbReference type="Proteomes" id="UP000187367"/>
    </source>
</evidence>
<dbReference type="AlphaFoldDB" id="A0A1R1QV77"/>
<evidence type="ECO:0000313" key="1">
    <source>
        <dbReference type="EMBL" id="OMI08534.1"/>
    </source>
</evidence>
<comment type="caution">
    <text evidence="1">The sequence shown here is derived from an EMBL/GenBank/DDBJ whole genome shotgun (WGS) entry which is preliminary data.</text>
</comment>
<keyword evidence="2" id="KW-1185">Reference proteome</keyword>
<accession>A0A1R1S3R2</accession>
<organism evidence="1 2">
    <name type="scientific">Bacillus swezeyi</name>
    <dbReference type="NCBI Taxonomy" id="1925020"/>
    <lineage>
        <taxon>Bacteria</taxon>
        <taxon>Bacillati</taxon>
        <taxon>Bacillota</taxon>
        <taxon>Bacilli</taxon>
        <taxon>Bacillales</taxon>
        <taxon>Bacillaceae</taxon>
        <taxon>Bacillus</taxon>
    </lineage>
</organism>
<reference evidence="1 2" key="1">
    <citation type="submission" date="2017-01" db="EMBL/GenBank/DDBJ databases">
        <title>Bacillus phylogenomics.</title>
        <authorList>
            <person name="Dunlap C."/>
        </authorList>
    </citation>
    <scope>NUCLEOTIDE SEQUENCE [LARGE SCALE GENOMIC DNA]</scope>
    <source>
        <strain evidence="1 2">NRRL B-41282</strain>
    </source>
</reference>
<proteinExistence type="predicted"/>